<organism evidence="1 2">
    <name type="scientific">Trichinella pseudospiralis</name>
    <name type="common">Parasitic roundworm</name>
    <dbReference type="NCBI Taxonomy" id="6337"/>
    <lineage>
        <taxon>Eukaryota</taxon>
        <taxon>Metazoa</taxon>
        <taxon>Ecdysozoa</taxon>
        <taxon>Nematoda</taxon>
        <taxon>Enoplea</taxon>
        <taxon>Dorylaimia</taxon>
        <taxon>Trichinellida</taxon>
        <taxon>Trichinellidae</taxon>
        <taxon>Trichinella</taxon>
    </lineage>
</organism>
<name>A0A0V0XJW8_TRIPS</name>
<sequence length="110" mass="12493">MSANLEVDFFHIYTLLLYCPSCPWSPVNKNSISKRRSLAKASSNNLLAVTQELICSSESVMVTPMSNLQILPLSMTSDTVLTANMTETIQVWRSRCNTLNINPFNFRRKF</sequence>
<gene>
    <name evidence="1" type="ORF">T4E_7513</name>
</gene>
<accession>A0A0V0XJW8</accession>
<reference evidence="1 2" key="1">
    <citation type="submission" date="2015-01" db="EMBL/GenBank/DDBJ databases">
        <title>Evolution of Trichinella species and genotypes.</title>
        <authorList>
            <person name="Korhonen P.K."/>
            <person name="Edoardo P."/>
            <person name="Giuseppe L.R."/>
            <person name="Gasser R.B."/>
        </authorList>
    </citation>
    <scope>NUCLEOTIDE SEQUENCE [LARGE SCALE GENOMIC DNA]</scope>
    <source>
        <strain evidence="1">ISS141</strain>
    </source>
</reference>
<dbReference type="AlphaFoldDB" id="A0A0V0XJW8"/>
<comment type="caution">
    <text evidence="1">The sequence shown here is derived from an EMBL/GenBank/DDBJ whole genome shotgun (WGS) entry which is preliminary data.</text>
</comment>
<dbReference type="EMBL" id="JYDU01000242">
    <property type="protein sequence ID" value="KRX88274.1"/>
    <property type="molecule type" value="Genomic_DNA"/>
</dbReference>
<dbReference type="Proteomes" id="UP000054815">
    <property type="component" value="Unassembled WGS sequence"/>
</dbReference>
<evidence type="ECO:0000313" key="2">
    <source>
        <dbReference type="Proteomes" id="UP000054815"/>
    </source>
</evidence>
<protein>
    <submittedName>
        <fullName evidence="1">Uncharacterized protein</fullName>
    </submittedName>
</protein>
<evidence type="ECO:0000313" key="1">
    <source>
        <dbReference type="EMBL" id="KRX88274.1"/>
    </source>
</evidence>
<proteinExistence type="predicted"/>